<dbReference type="SUPFAM" id="SSF52266">
    <property type="entry name" value="SGNH hydrolase"/>
    <property type="match status" value="1"/>
</dbReference>
<dbReference type="InterPro" id="IPR036514">
    <property type="entry name" value="SGNH_hydro_sf"/>
</dbReference>
<dbReference type="PANTHER" id="PTHR43695">
    <property type="entry name" value="PUTATIVE (AFU_ORTHOLOGUE AFUA_2G17250)-RELATED"/>
    <property type="match status" value="1"/>
</dbReference>
<comment type="caution">
    <text evidence="5">The sequence shown here is derived from an EMBL/GenBank/DDBJ whole genome shotgun (WGS) entry which is preliminary data.</text>
</comment>
<dbReference type="EMBL" id="JBHUFC010000001">
    <property type="protein sequence ID" value="MFD1786342.1"/>
    <property type="molecule type" value="Genomic_DNA"/>
</dbReference>
<feature type="chain" id="PRO_5045890435" evidence="3">
    <location>
        <begin position="19"/>
        <end position="284"/>
    </location>
</feature>
<dbReference type="CDD" id="cd01821">
    <property type="entry name" value="Rhamnogalacturan_acetylesterase_like"/>
    <property type="match status" value="1"/>
</dbReference>
<dbReference type="Proteomes" id="UP001597283">
    <property type="component" value="Unassembled WGS sequence"/>
</dbReference>
<protein>
    <submittedName>
        <fullName evidence="5">Rhamnogalacturonan acetylesterase</fullName>
    </submittedName>
</protein>
<sequence>MRVLFSAAALVAATAAPAQTQLAPDPAPTPTVTPAATAPAYSATRILIASDSTAMTYGADRYPQLGWGQMLSCALQPGTEVINRAIGGRSTRSFIAEGRWDKLLAESRPGDTVLIQFGHNDASSNRPERYAPAATLYRDNLLRMIWEAKGRGLTPVLVTPPARRSFQNGKAKADFAAYSGVMRDLVATTGVPVLDLEGRSLALLDATGETAARKYYLHLTAADKAPGFPNGIDDDTHFSELGARALADIVAAELKGAKLPISDRVLADRPDLARKTPLGAGRCR</sequence>
<dbReference type="InterPro" id="IPR013830">
    <property type="entry name" value="SGNH_hydro"/>
</dbReference>
<keyword evidence="6" id="KW-1185">Reference proteome</keyword>
<gene>
    <name evidence="5" type="ORF">ACFSC3_02035</name>
</gene>
<accession>A0ABW4N865</accession>
<dbReference type="PANTHER" id="PTHR43695:SF1">
    <property type="entry name" value="RHAMNOGALACTURONAN ACETYLESTERASE"/>
    <property type="match status" value="1"/>
</dbReference>
<evidence type="ECO:0000256" key="2">
    <source>
        <dbReference type="ARBA" id="ARBA00022801"/>
    </source>
</evidence>
<dbReference type="Gene3D" id="3.40.50.1110">
    <property type="entry name" value="SGNH hydrolase"/>
    <property type="match status" value="1"/>
</dbReference>
<keyword evidence="3" id="KW-0732">Signal</keyword>
<keyword evidence="2" id="KW-0378">Hydrolase</keyword>
<proteinExistence type="inferred from homology"/>
<evidence type="ECO:0000256" key="1">
    <source>
        <dbReference type="ARBA" id="ARBA00008668"/>
    </source>
</evidence>
<dbReference type="InterPro" id="IPR037459">
    <property type="entry name" value="RhgT-like"/>
</dbReference>
<organism evidence="5 6">
    <name type="scientific">Sphingomonas floccifaciens</name>
    <dbReference type="NCBI Taxonomy" id="1844115"/>
    <lineage>
        <taxon>Bacteria</taxon>
        <taxon>Pseudomonadati</taxon>
        <taxon>Pseudomonadota</taxon>
        <taxon>Alphaproteobacteria</taxon>
        <taxon>Sphingomonadales</taxon>
        <taxon>Sphingomonadaceae</taxon>
        <taxon>Sphingomonas</taxon>
    </lineage>
</organism>
<evidence type="ECO:0000256" key="3">
    <source>
        <dbReference type="SAM" id="SignalP"/>
    </source>
</evidence>
<comment type="similarity">
    <text evidence="1">Belongs to the 'GDSL' lipolytic enzyme family.</text>
</comment>
<evidence type="ECO:0000259" key="4">
    <source>
        <dbReference type="Pfam" id="PF13472"/>
    </source>
</evidence>
<reference evidence="6" key="1">
    <citation type="journal article" date="2019" name="Int. J. Syst. Evol. Microbiol.">
        <title>The Global Catalogue of Microorganisms (GCM) 10K type strain sequencing project: providing services to taxonomists for standard genome sequencing and annotation.</title>
        <authorList>
            <consortium name="The Broad Institute Genomics Platform"/>
            <consortium name="The Broad Institute Genome Sequencing Center for Infectious Disease"/>
            <person name="Wu L."/>
            <person name="Ma J."/>
        </authorList>
    </citation>
    <scope>NUCLEOTIDE SEQUENCE [LARGE SCALE GENOMIC DNA]</scope>
    <source>
        <strain evidence="6">Q85</strain>
    </source>
</reference>
<dbReference type="Pfam" id="PF13472">
    <property type="entry name" value="Lipase_GDSL_2"/>
    <property type="match status" value="1"/>
</dbReference>
<evidence type="ECO:0000313" key="6">
    <source>
        <dbReference type="Proteomes" id="UP001597283"/>
    </source>
</evidence>
<evidence type="ECO:0000313" key="5">
    <source>
        <dbReference type="EMBL" id="MFD1786342.1"/>
    </source>
</evidence>
<feature type="domain" description="SGNH hydrolase-type esterase" evidence="4">
    <location>
        <begin position="51"/>
        <end position="244"/>
    </location>
</feature>
<dbReference type="RefSeq" id="WP_380938225.1">
    <property type="nucleotide sequence ID" value="NZ_JBHUFC010000001.1"/>
</dbReference>
<feature type="signal peptide" evidence="3">
    <location>
        <begin position="1"/>
        <end position="18"/>
    </location>
</feature>
<name>A0ABW4N865_9SPHN</name>